<evidence type="ECO:0000256" key="1">
    <source>
        <dbReference type="RuleBase" id="RU364037"/>
    </source>
</evidence>
<accession>A0ABT4LJS3</accession>
<protein>
    <recommendedName>
        <fullName evidence="1">Ferric uptake regulation protein</fullName>
    </recommendedName>
</protein>
<dbReference type="InterPro" id="IPR036390">
    <property type="entry name" value="WH_DNA-bd_sf"/>
</dbReference>
<dbReference type="Pfam" id="PF01475">
    <property type="entry name" value="FUR"/>
    <property type="match status" value="1"/>
</dbReference>
<comment type="subunit">
    <text evidence="1">Homodimer.</text>
</comment>
<dbReference type="PANTHER" id="PTHR33202">
    <property type="entry name" value="ZINC UPTAKE REGULATION PROTEIN"/>
    <property type="match status" value="1"/>
</dbReference>
<keyword evidence="3" id="KW-1185">Reference proteome</keyword>
<evidence type="ECO:0000313" key="2">
    <source>
        <dbReference type="EMBL" id="MCZ4281327.1"/>
    </source>
</evidence>
<proteinExistence type="inferred from homology"/>
<name>A0ABT4LJS3_9PROT</name>
<dbReference type="Gene3D" id="1.10.10.10">
    <property type="entry name" value="Winged helix-like DNA-binding domain superfamily/Winged helix DNA-binding domain"/>
    <property type="match status" value="1"/>
</dbReference>
<dbReference type="EMBL" id="JAPWGY010000003">
    <property type="protein sequence ID" value="MCZ4281327.1"/>
    <property type="molecule type" value="Genomic_DNA"/>
</dbReference>
<keyword evidence="1" id="KW-0408">Iron</keyword>
<keyword evidence="1" id="KW-0862">Zinc</keyword>
<keyword evidence="1" id="KW-0479">Metal-binding</keyword>
<comment type="caution">
    <text evidence="2">The sequence shown here is derived from an EMBL/GenBank/DDBJ whole genome shotgun (WGS) entry which is preliminary data.</text>
</comment>
<comment type="similarity">
    <text evidence="1">Belongs to the Fur family.</text>
</comment>
<keyword evidence="1" id="KW-0804">Transcription</keyword>
<dbReference type="PANTHER" id="PTHR33202:SF7">
    <property type="entry name" value="FERRIC UPTAKE REGULATION PROTEIN"/>
    <property type="match status" value="1"/>
</dbReference>
<comment type="subcellular location">
    <subcellularLocation>
        <location evidence="1">Cytoplasm</location>
    </subcellularLocation>
</comment>
<dbReference type="NCBIfam" id="NF045678">
    <property type="entry name" value="TransRegIrrA"/>
    <property type="match status" value="1"/>
</dbReference>
<keyword evidence="1" id="KW-0238">DNA-binding</keyword>
<dbReference type="RefSeq" id="WP_269423486.1">
    <property type="nucleotide sequence ID" value="NZ_JAPWGY010000003.1"/>
</dbReference>
<keyword evidence="1" id="KW-0805">Transcription regulation</keyword>
<dbReference type="InterPro" id="IPR036388">
    <property type="entry name" value="WH-like_DNA-bd_sf"/>
</dbReference>
<dbReference type="NCBIfam" id="NF045677">
    <property type="entry name" value="FeRespRegIrr"/>
    <property type="match status" value="1"/>
</dbReference>
<organism evidence="2 3">
    <name type="scientific">Kiloniella laminariae</name>
    <dbReference type="NCBI Taxonomy" id="454162"/>
    <lineage>
        <taxon>Bacteria</taxon>
        <taxon>Pseudomonadati</taxon>
        <taxon>Pseudomonadota</taxon>
        <taxon>Alphaproteobacteria</taxon>
        <taxon>Rhodospirillales</taxon>
        <taxon>Kiloniellaceae</taxon>
        <taxon>Kiloniella</taxon>
    </lineage>
</organism>
<dbReference type="CDD" id="cd07153">
    <property type="entry name" value="Fur_like"/>
    <property type="match status" value="1"/>
</dbReference>
<dbReference type="Proteomes" id="UP001069802">
    <property type="component" value="Unassembled WGS sequence"/>
</dbReference>
<dbReference type="InterPro" id="IPR002481">
    <property type="entry name" value="FUR"/>
</dbReference>
<keyword evidence="1" id="KW-0963">Cytoplasm</keyword>
<reference evidence="2" key="1">
    <citation type="submission" date="2022-12" db="EMBL/GenBank/DDBJ databases">
        <title>Bacterial isolates from different developmental stages of Nematostella vectensis.</title>
        <authorList>
            <person name="Fraune S."/>
        </authorList>
    </citation>
    <scope>NUCLEOTIDE SEQUENCE</scope>
    <source>
        <strain evidence="2">G21630-S1</strain>
    </source>
</reference>
<gene>
    <name evidence="1" type="primary">fur</name>
    <name evidence="2" type="ORF">O4H49_11095</name>
</gene>
<evidence type="ECO:0000313" key="3">
    <source>
        <dbReference type="Proteomes" id="UP001069802"/>
    </source>
</evidence>
<sequence>MEKIRPYTELIDTLKTAGLRPTRQRLALAKLLYSQGDRHISAEQLHVEAMDAKVSVSLATVYNTLHQFHDAGLLREVLVEAGRSYFDTNVSDHHHLFYEDTGELIDISKDAIQFKNLPKLPEGKRISRVEVVVHVVDVEDKKDLLAAE</sequence>
<keyword evidence="1" id="KW-0678">Repressor</keyword>
<dbReference type="SUPFAM" id="SSF46785">
    <property type="entry name" value="Winged helix' DNA-binding domain"/>
    <property type="match status" value="1"/>
</dbReference>